<evidence type="ECO:0000256" key="8">
    <source>
        <dbReference type="ARBA" id="ARBA00023242"/>
    </source>
</evidence>
<evidence type="ECO:0000256" key="9">
    <source>
        <dbReference type="ARBA" id="ARBA00048940"/>
    </source>
</evidence>
<dbReference type="PANTHER" id="PTHR31571">
    <property type="entry name" value="ALTERED INHERITANCE OF MITOCHONDRIA PROTEIN 6"/>
    <property type="match status" value="1"/>
</dbReference>
<keyword evidence="5" id="KW-0007">Acetylation</keyword>
<evidence type="ECO:0000313" key="11">
    <source>
        <dbReference type="Proteomes" id="UP000092321"/>
    </source>
</evidence>
<dbReference type="GO" id="GO:0005634">
    <property type="term" value="C:nucleus"/>
    <property type="evidence" value="ECO:0007669"/>
    <property type="project" value="UniProtKB-SubCell"/>
</dbReference>
<dbReference type="PANTHER" id="PTHR31571:SF2">
    <property type="entry name" value="HISTONE ACETYLTRANSFERASE RTT109"/>
    <property type="match status" value="1"/>
</dbReference>
<dbReference type="GO" id="GO:0006355">
    <property type="term" value="P:regulation of DNA-templated transcription"/>
    <property type="evidence" value="ECO:0007669"/>
    <property type="project" value="InterPro"/>
</dbReference>
<keyword evidence="7" id="KW-0804">Transcription</keyword>
<dbReference type="PROSITE" id="PS51728">
    <property type="entry name" value="RTT109_HAT"/>
    <property type="match status" value="1"/>
</dbReference>
<evidence type="ECO:0000256" key="7">
    <source>
        <dbReference type="ARBA" id="ARBA00023163"/>
    </source>
</evidence>
<dbReference type="Pfam" id="PF08214">
    <property type="entry name" value="HAT_KAT11"/>
    <property type="match status" value="1"/>
</dbReference>
<keyword evidence="8" id="KW-0539">Nucleus</keyword>
<protein>
    <recommendedName>
        <fullName evidence="2">histone acetyltransferase</fullName>
        <ecNumber evidence="2">2.3.1.48</ecNumber>
    </recommendedName>
</protein>
<evidence type="ECO:0000256" key="6">
    <source>
        <dbReference type="ARBA" id="ARBA00023015"/>
    </source>
</evidence>
<comment type="subcellular location">
    <subcellularLocation>
        <location evidence="1">Nucleus</location>
    </subcellularLocation>
</comment>
<dbReference type="GO" id="GO:0032931">
    <property type="term" value="F:histone H3K56 acetyltransferase activity"/>
    <property type="evidence" value="ECO:0007669"/>
    <property type="project" value="TreeGrafter"/>
</dbReference>
<evidence type="ECO:0000256" key="4">
    <source>
        <dbReference type="ARBA" id="ARBA00022763"/>
    </source>
</evidence>
<dbReference type="Proteomes" id="UP000092321">
    <property type="component" value="Unassembled WGS sequence"/>
</dbReference>
<comment type="catalytic activity">
    <reaction evidence="9">
        <text>L-lysyl-[histone] + acetyl-CoA = N(6)-acetyl-L-lysyl-[histone] + CoA + H(+)</text>
        <dbReference type="Rhea" id="RHEA:21992"/>
        <dbReference type="Rhea" id="RHEA-COMP:9845"/>
        <dbReference type="Rhea" id="RHEA-COMP:11338"/>
        <dbReference type="ChEBI" id="CHEBI:15378"/>
        <dbReference type="ChEBI" id="CHEBI:29969"/>
        <dbReference type="ChEBI" id="CHEBI:57287"/>
        <dbReference type="ChEBI" id="CHEBI:57288"/>
        <dbReference type="ChEBI" id="CHEBI:61930"/>
        <dbReference type="EC" id="2.3.1.48"/>
    </reaction>
    <physiologicalReaction direction="left-to-right" evidence="9">
        <dbReference type="Rhea" id="RHEA:21993"/>
    </physiologicalReaction>
</comment>
<dbReference type="GO" id="GO:0006974">
    <property type="term" value="P:DNA damage response"/>
    <property type="evidence" value="ECO:0007669"/>
    <property type="project" value="UniProtKB-KW"/>
</dbReference>
<proteinExistence type="predicted"/>
<sequence length="403" mass="47428">MKDLNEILKDVLPKDEQFEIYHLQSPSREIHGFKKRDIDKNECIVKCSHFLSLAYNGKIFFAIDINIYFEISDSKVTRTLFISKADTNGFLDNGNVKIGLIVETFISYLLMLSPKNYLNKIIPLSRNYKNIHDKPFINKKTSTAKGYKILSKRYSDKGTKEFKNLNTDEKNLFKTIDLEKYKEIVTKISLFTRPEPHYLFTNSGENPKKHLLSGEALLRWWLKIANKISNDKMIFKQDGSLCATLELPGEEHGFIERRYLKELSCFWKTGTIYGNYSDSLFGIPIFHDDPKTRFLKDLMVENKYNILTLKEFWRDLEMRQEFRLGVVVGVIGVCWENFIEYYIVGEEYDNEEGAIDARNNFNAIWLAHNKMNFNITGRAIFQEKYEQKPQQEVNIITFRRKKK</sequence>
<dbReference type="AlphaFoldDB" id="A0A1B7TEC0"/>
<dbReference type="InterPro" id="IPR051236">
    <property type="entry name" value="HAT_RTT109-like"/>
</dbReference>
<keyword evidence="11" id="KW-1185">Reference proteome</keyword>
<organism evidence="10 11">
    <name type="scientific">Hanseniaspora valbyensis NRRL Y-1626</name>
    <dbReference type="NCBI Taxonomy" id="766949"/>
    <lineage>
        <taxon>Eukaryota</taxon>
        <taxon>Fungi</taxon>
        <taxon>Dikarya</taxon>
        <taxon>Ascomycota</taxon>
        <taxon>Saccharomycotina</taxon>
        <taxon>Saccharomycetes</taxon>
        <taxon>Saccharomycodales</taxon>
        <taxon>Saccharomycodaceae</taxon>
        <taxon>Hanseniaspora</taxon>
    </lineage>
</organism>
<accession>A0A1B7TEC0</accession>
<evidence type="ECO:0000256" key="5">
    <source>
        <dbReference type="ARBA" id="ARBA00022990"/>
    </source>
</evidence>
<evidence type="ECO:0000256" key="3">
    <source>
        <dbReference type="ARBA" id="ARBA00022679"/>
    </source>
</evidence>
<name>A0A1B7TEC0_9ASCO</name>
<keyword evidence="3" id="KW-0808">Transferase</keyword>
<evidence type="ECO:0000256" key="2">
    <source>
        <dbReference type="ARBA" id="ARBA00013184"/>
    </source>
</evidence>
<reference evidence="11" key="1">
    <citation type="journal article" date="2016" name="Proc. Natl. Acad. Sci. U.S.A.">
        <title>Comparative genomics of biotechnologically important yeasts.</title>
        <authorList>
            <person name="Riley R."/>
            <person name="Haridas S."/>
            <person name="Wolfe K.H."/>
            <person name="Lopes M.R."/>
            <person name="Hittinger C.T."/>
            <person name="Goeker M."/>
            <person name="Salamov A.A."/>
            <person name="Wisecaver J.H."/>
            <person name="Long T.M."/>
            <person name="Calvey C.H."/>
            <person name="Aerts A.L."/>
            <person name="Barry K.W."/>
            <person name="Choi C."/>
            <person name="Clum A."/>
            <person name="Coughlan A.Y."/>
            <person name="Deshpande S."/>
            <person name="Douglass A.P."/>
            <person name="Hanson S.J."/>
            <person name="Klenk H.-P."/>
            <person name="LaButti K.M."/>
            <person name="Lapidus A."/>
            <person name="Lindquist E.A."/>
            <person name="Lipzen A.M."/>
            <person name="Meier-Kolthoff J.P."/>
            <person name="Ohm R.A."/>
            <person name="Otillar R.P."/>
            <person name="Pangilinan J.L."/>
            <person name="Peng Y."/>
            <person name="Rokas A."/>
            <person name="Rosa C.A."/>
            <person name="Scheuner C."/>
            <person name="Sibirny A.A."/>
            <person name="Slot J.C."/>
            <person name="Stielow J.B."/>
            <person name="Sun H."/>
            <person name="Kurtzman C.P."/>
            <person name="Blackwell M."/>
            <person name="Grigoriev I.V."/>
            <person name="Jeffries T.W."/>
        </authorList>
    </citation>
    <scope>NUCLEOTIDE SEQUENCE [LARGE SCALE GENOMIC DNA]</scope>
    <source>
        <strain evidence="11">NRRL Y-1626</strain>
    </source>
</reference>
<comment type="caution">
    <text evidence="10">The sequence shown here is derived from an EMBL/GenBank/DDBJ whole genome shotgun (WGS) entry which is preliminary data.</text>
</comment>
<dbReference type="SMART" id="SM01250">
    <property type="entry name" value="KAT11"/>
    <property type="match status" value="1"/>
</dbReference>
<keyword evidence="6" id="KW-0805">Transcription regulation</keyword>
<dbReference type="OrthoDB" id="3361892at2759"/>
<dbReference type="InterPro" id="IPR016849">
    <property type="entry name" value="Rtt109"/>
</dbReference>
<gene>
    <name evidence="10" type="ORF">HANVADRAFT_6623</name>
</gene>
<keyword evidence="4" id="KW-0227">DNA damage</keyword>
<dbReference type="EC" id="2.3.1.48" evidence="2"/>
<dbReference type="EMBL" id="LXPE01000011">
    <property type="protein sequence ID" value="OBA27096.1"/>
    <property type="molecule type" value="Genomic_DNA"/>
</dbReference>
<dbReference type="InterPro" id="IPR013178">
    <property type="entry name" value="Histone_AcTrfase_Rtt109/CBP"/>
</dbReference>
<evidence type="ECO:0000313" key="10">
    <source>
        <dbReference type="EMBL" id="OBA27096.1"/>
    </source>
</evidence>
<evidence type="ECO:0000256" key="1">
    <source>
        <dbReference type="ARBA" id="ARBA00004123"/>
    </source>
</evidence>